<dbReference type="NCBIfam" id="TIGR00724">
    <property type="entry name" value="urea_amlyse_rel"/>
    <property type="match status" value="1"/>
</dbReference>
<dbReference type="SMART" id="SM00797">
    <property type="entry name" value="AHS2"/>
    <property type="match status" value="1"/>
</dbReference>
<dbReference type="Pfam" id="PF02682">
    <property type="entry name" value="CT_C_D"/>
    <property type="match status" value="1"/>
</dbReference>
<evidence type="ECO:0000313" key="6">
    <source>
        <dbReference type="EMBL" id="KJA09559.1"/>
    </source>
</evidence>
<evidence type="ECO:0000313" key="7">
    <source>
        <dbReference type="Proteomes" id="UP000032566"/>
    </source>
</evidence>
<dbReference type="GO" id="GO:0005524">
    <property type="term" value="F:ATP binding"/>
    <property type="evidence" value="ECO:0007669"/>
    <property type="project" value="UniProtKB-KW"/>
</dbReference>
<feature type="domain" description="Carboxyltransferase" evidence="5">
    <location>
        <begin position="298"/>
        <end position="581"/>
    </location>
</feature>
<dbReference type="SUPFAM" id="SSF160467">
    <property type="entry name" value="PH0987 N-terminal domain-like"/>
    <property type="match status" value="1"/>
</dbReference>
<reference evidence="6 7" key="1">
    <citation type="submission" date="2014-12" db="EMBL/GenBank/DDBJ databases">
        <title>Isolation of bacteria from lake water.</title>
        <authorList>
            <person name="Sheng K.-Y."/>
            <person name="Chin P.-S."/>
            <person name="Chan K.-G."/>
            <person name="Tan G.S."/>
        </authorList>
    </citation>
    <scope>NUCLEOTIDE SEQUENCE [LARGE SCALE GENOMIC DNA]</scope>
    <source>
        <strain evidence="6 7">KY4</strain>
    </source>
</reference>
<evidence type="ECO:0000259" key="4">
    <source>
        <dbReference type="SMART" id="SM00796"/>
    </source>
</evidence>
<dbReference type="SMART" id="SM00796">
    <property type="entry name" value="AHS1"/>
    <property type="match status" value="1"/>
</dbReference>
<organism evidence="6 7">
    <name type="scientific">Acidovorax temperans</name>
    <dbReference type="NCBI Taxonomy" id="80878"/>
    <lineage>
        <taxon>Bacteria</taxon>
        <taxon>Pseudomonadati</taxon>
        <taxon>Pseudomonadota</taxon>
        <taxon>Betaproteobacteria</taxon>
        <taxon>Burkholderiales</taxon>
        <taxon>Comamonadaceae</taxon>
        <taxon>Acidovorax</taxon>
    </lineage>
</organism>
<keyword evidence="7" id="KW-1185">Reference proteome</keyword>
<evidence type="ECO:0000256" key="3">
    <source>
        <dbReference type="ARBA" id="ARBA00022840"/>
    </source>
</evidence>
<dbReference type="NCBIfam" id="TIGR00370">
    <property type="entry name" value="5-oxoprolinase subunit PxpB"/>
    <property type="match status" value="1"/>
</dbReference>
<dbReference type="PANTHER" id="PTHR43309:SF3">
    <property type="entry name" value="5-OXOPROLINASE SUBUNIT C"/>
    <property type="match status" value="1"/>
</dbReference>
<protein>
    <submittedName>
        <fullName evidence="6">Acetyl-COA carboxylase</fullName>
    </submittedName>
</protein>
<dbReference type="PANTHER" id="PTHR43309">
    <property type="entry name" value="5-OXOPROLINASE SUBUNIT C"/>
    <property type="match status" value="1"/>
</dbReference>
<gene>
    <name evidence="6" type="ORF">RP29_15900</name>
</gene>
<dbReference type="AlphaFoldDB" id="A0A0D7K6C2"/>
<name>A0A0D7K6C2_9BURK</name>
<feature type="domain" description="Carboxyltransferase" evidence="4">
    <location>
        <begin position="1"/>
        <end position="191"/>
    </location>
</feature>
<accession>A0A0D7K6C2</accession>
<dbReference type="Pfam" id="PF02626">
    <property type="entry name" value="CT_A_B"/>
    <property type="match status" value="1"/>
</dbReference>
<dbReference type="STRING" id="80878.RP29_15900"/>
<keyword evidence="1" id="KW-0547">Nucleotide-binding</keyword>
<evidence type="ECO:0000256" key="1">
    <source>
        <dbReference type="ARBA" id="ARBA00022741"/>
    </source>
</evidence>
<dbReference type="RefSeq" id="WP_044400717.1">
    <property type="nucleotide sequence ID" value="NZ_JXYQ01000058.1"/>
</dbReference>
<evidence type="ECO:0000256" key="2">
    <source>
        <dbReference type="ARBA" id="ARBA00022801"/>
    </source>
</evidence>
<comment type="caution">
    <text evidence="6">The sequence shown here is derived from an EMBL/GenBank/DDBJ whole genome shotgun (WGS) entry which is preliminary data.</text>
</comment>
<dbReference type="GO" id="GO:0016787">
    <property type="term" value="F:hydrolase activity"/>
    <property type="evidence" value="ECO:0007669"/>
    <property type="project" value="UniProtKB-KW"/>
</dbReference>
<evidence type="ECO:0000259" key="5">
    <source>
        <dbReference type="SMART" id="SM00797"/>
    </source>
</evidence>
<dbReference type="Gene3D" id="3.30.1360.40">
    <property type="match status" value="1"/>
</dbReference>
<keyword evidence="2" id="KW-0378">Hydrolase</keyword>
<sequence>MRFLPVTHNALLVELADLDQTLALLASLQRHPPHGVEELVPAARTILVEYRASATRAETLVQDIAARSLTQGAERSDTLIEIPVHYNGEDLAEVAQILGITADEVVQRHTGSEYTVAFTGFAPGFAYLSGGHPSLNVPRRSTPRTRLPAGSVGLAGTFSGVYPQASPGGWQIIGTTPVAMWDITRAQPALLQPGYRVRFVDIATKNIAASAYSESAGGQKEALLANSSDGNRRTSVNDDFDVRHLSSASLAFARRAQKDPKPSGRTQHHLAAGHTALQVRATGLLTVFQDLGRHGQARQGVSASGAMDQAALKAANRLVGNASNAAALETVGGGLQLRSVGDNVVAVTGADAVLTLTTADGQRWSVPRYEPVALADGDMLAVGQPTAGARCYVAVRGGFAEAPVMGSCATDTLAHVGPAPVAVGDWLAVQPAPATSVVAAPELPPADLPTLEQEVVLDVVMGPRTDWFTPEAIARLAAQRWQVTPQSNRVGLRLAGELPLDRAITGELPSEGTALGALQVPPSGQPVLFLADHPLTGGYPVIGCVAPYHLDRAGQIPVGAWLRFNPIQPFAELVPESGASTS</sequence>
<dbReference type="InterPro" id="IPR003778">
    <property type="entry name" value="CT_A_B"/>
</dbReference>
<dbReference type="Gene3D" id="2.40.100.10">
    <property type="entry name" value="Cyclophilin-like"/>
    <property type="match status" value="2"/>
</dbReference>
<dbReference type="SUPFAM" id="SSF50891">
    <property type="entry name" value="Cyclophilin-like"/>
    <property type="match status" value="2"/>
</dbReference>
<dbReference type="PATRIC" id="fig|80878.5.peg.3089"/>
<proteinExistence type="predicted"/>
<dbReference type="Proteomes" id="UP000032566">
    <property type="component" value="Unassembled WGS sequence"/>
</dbReference>
<dbReference type="InterPro" id="IPR003833">
    <property type="entry name" value="CT_C_D"/>
</dbReference>
<dbReference type="InterPro" id="IPR010016">
    <property type="entry name" value="PxpB"/>
</dbReference>
<dbReference type="InterPro" id="IPR052708">
    <property type="entry name" value="PxpC"/>
</dbReference>
<keyword evidence="3" id="KW-0067">ATP-binding</keyword>
<dbReference type="InterPro" id="IPR029000">
    <property type="entry name" value="Cyclophilin-like_dom_sf"/>
</dbReference>
<dbReference type="EMBL" id="JXYQ01000058">
    <property type="protein sequence ID" value="KJA09559.1"/>
    <property type="molecule type" value="Genomic_DNA"/>
</dbReference>
<dbReference type="OrthoDB" id="9768696at2"/>